<keyword evidence="1" id="KW-0732">Signal</keyword>
<dbReference type="EMBL" id="JAOZYT010000027">
    <property type="protein sequence ID" value="MCW0523775.1"/>
    <property type="molecule type" value="Genomic_DNA"/>
</dbReference>
<proteinExistence type="predicted"/>
<evidence type="ECO:0000313" key="3">
    <source>
        <dbReference type="Proteomes" id="UP001207440"/>
    </source>
</evidence>
<dbReference type="Proteomes" id="UP001207440">
    <property type="component" value="Unassembled WGS sequence"/>
</dbReference>
<protein>
    <recommendedName>
        <fullName evidence="4">Type IX secretion system membrane protein PorP/SprF</fullName>
    </recommendedName>
</protein>
<reference evidence="2" key="1">
    <citation type="submission" date="2022-10" db="EMBL/GenBank/DDBJ databases">
        <title>Sifting through the core-genome to identify putative cross-protective antigens against Riemerella anatipestifer.</title>
        <authorList>
            <person name="Zheng X."/>
            <person name="Zhang W."/>
        </authorList>
    </citation>
    <scope>NUCLEOTIDE SEQUENCE</scope>
    <source>
        <strain evidence="2">ZWRA178</strain>
    </source>
</reference>
<dbReference type="RefSeq" id="WP_127919828.1">
    <property type="nucleotide sequence ID" value="NZ_CP029760.1"/>
</dbReference>
<accession>A0AAP3AL85</accession>
<gene>
    <name evidence="2" type="ORF">OKE68_05535</name>
</gene>
<name>A0AAP3AL85_RIEAN</name>
<comment type="caution">
    <text evidence="2">The sequence shown here is derived from an EMBL/GenBank/DDBJ whole genome shotgun (WGS) entry which is preliminary data.</text>
</comment>
<organism evidence="2 3">
    <name type="scientific">Riemerella anatipestifer</name>
    <name type="common">Moraxella anatipestifer</name>
    <dbReference type="NCBI Taxonomy" id="34085"/>
    <lineage>
        <taxon>Bacteria</taxon>
        <taxon>Pseudomonadati</taxon>
        <taxon>Bacteroidota</taxon>
        <taxon>Flavobacteriia</taxon>
        <taxon>Flavobacteriales</taxon>
        <taxon>Weeksellaceae</taxon>
        <taxon>Riemerella</taxon>
    </lineage>
</organism>
<evidence type="ECO:0000256" key="1">
    <source>
        <dbReference type="SAM" id="SignalP"/>
    </source>
</evidence>
<evidence type="ECO:0008006" key="4">
    <source>
        <dbReference type="Google" id="ProtNLM"/>
    </source>
</evidence>
<sequence length="139" mass="15678">MKKIFMFLSFICFVCFVQAQTDSLSTKPKPITSIRSNDVMISPFPLIAGGAINVSYERLIDDSSGVGLDIILGLGDISGNSQFSPYYRRYFGKKYASGFFIEGFLPITTSRDEKIDYYYSPYSYSFYPVHTESTNTTIV</sequence>
<evidence type="ECO:0000313" key="2">
    <source>
        <dbReference type="EMBL" id="MCW0523775.1"/>
    </source>
</evidence>
<dbReference type="AlphaFoldDB" id="A0AAP3AL85"/>
<feature type="signal peptide" evidence="1">
    <location>
        <begin position="1"/>
        <end position="19"/>
    </location>
</feature>
<feature type="chain" id="PRO_5042980230" description="Type IX secretion system membrane protein PorP/SprF" evidence="1">
    <location>
        <begin position="20"/>
        <end position="139"/>
    </location>
</feature>